<accession>A0A0F9U733</accession>
<gene>
    <name evidence="1" type="ORF">LCGC14_0565680</name>
</gene>
<organism evidence="1">
    <name type="scientific">marine sediment metagenome</name>
    <dbReference type="NCBI Taxonomy" id="412755"/>
    <lineage>
        <taxon>unclassified sequences</taxon>
        <taxon>metagenomes</taxon>
        <taxon>ecological metagenomes</taxon>
    </lineage>
</organism>
<sequence length="219" mass="22218">MAQIAKLSVTVLAGASDQAVPHGLVATPNSIYIVEKDDATGPKKALAAQCFTKVGAAIGTAAAKVKTVAAAAFSVGVYHFAKGITDDFWILTGFNVTNGMYNICLLCIDTSGNMQIAAGTEGATAGAVVLADTPADSCVVAKVLVHPTGTGNFVGGTTDLDDGTVVPNAAYADLAGHPDLYGEITLGAAADATNVYVDNSMESDRSVVIMAARLHSIIQ</sequence>
<evidence type="ECO:0000313" key="1">
    <source>
        <dbReference type="EMBL" id="KKN57096.1"/>
    </source>
</evidence>
<name>A0A0F9U733_9ZZZZ</name>
<protein>
    <submittedName>
        <fullName evidence="1">Uncharacterized protein</fullName>
    </submittedName>
</protein>
<reference evidence="1" key="1">
    <citation type="journal article" date="2015" name="Nature">
        <title>Complex archaea that bridge the gap between prokaryotes and eukaryotes.</title>
        <authorList>
            <person name="Spang A."/>
            <person name="Saw J.H."/>
            <person name="Jorgensen S.L."/>
            <person name="Zaremba-Niedzwiedzka K."/>
            <person name="Martijn J."/>
            <person name="Lind A.E."/>
            <person name="van Eijk R."/>
            <person name="Schleper C."/>
            <person name="Guy L."/>
            <person name="Ettema T.J."/>
        </authorList>
    </citation>
    <scope>NUCLEOTIDE SEQUENCE</scope>
</reference>
<proteinExistence type="predicted"/>
<dbReference type="EMBL" id="LAZR01000819">
    <property type="protein sequence ID" value="KKN57096.1"/>
    <property type="molecule type" value="Genomic_DNA"/>
</dbReference>
<dbReference type="AlphaFoldDB" id="A0A0F9U733"/>
<comment type="caution">
    <text evidence="1">The sequence shown here is derived from an EMBL/GenBank/DDBJ whole genome shotgun (WGS) entry which is preliminary data.</text>
</comment>